<evidence type="ECO:0000313" key="7">
    <source>
        <dbReference type="Proteomes" id="UP000198583"/>
    </source>
</evidence>
<accession>A0A1I6FE15</accession>
<protein>
    <submittedName>
        <fullName evidence="6">NADH dehydrogenase</fullName>
    </submittedName>
</protein>
<keyword evidence="4" id="KW-0274">FAD</keyword>
<evidence type="ECO:0000256" key="4">
    <source>
        <dbReference type="ARBA" id="ARBA00022827"/>
    </source>
</evidence>
<dbReference type="PANTHER" id="PTHR42913:SF3">
    <property type="entry name" value="64 KDA MITOCHONDRIAL NADH DEHYDROGENASE (EUROFUNG)"/>
    <property type="match status" value="1"/>
</dbReference>
<sequence>MVNLNDLPGIADPALQAGHHVARVIKARLKGRRAEPFRYLDLGTMATISPGDAVADIKRLRLKGLVGKAAWAVVHIAFLAGWRYRVAVLSQWGWNLVTGRRAQPIILEPVRAIERK</sequence>
<name>A0A1I6FE15_9PSEU</name>
<evidence type="ECO:0000256" key="3">
    <source>
        <dbReference type="ARBA" id="ARBA00022630"/>
    </source>
</evidence>
<proteinExistence type="inferred from homology"/>
<dbReference type="STRING" id="84724.SAMN04488564_11364"/>
<dbReference type="Gene3D" id="3.50.50.100">
    <property type="match status" value="1"/>
</dbReference>
<organism evidence="6 7">
    <name type="scientific">Lentzea waywayandensis</name>
    <dbReference type="NCBI Taxonomy" id="84724"/>
    <lineage>
        <taxon>Bacteria</taxon>
        <taxon>Bacillati</taxon>
        <taxon>Actinomycetota</taxon>
        <taxon>Actinomycetes</taxon>
        <taxon>Pseudonocardiales</taxon>
        <taxon>Pseudonocardiaceae</taxon>
        <taxon>Lentzea</taxon>
    </lineage>
</organism>
<dbReference type="GO" id="GO:0003955">
    <property type="term" value="F:NAD(P)H dehydrogenase (quinone) activity"/>
    <property type="evidence" value="ECO:0007669"/>
    <property type="project" value="TreeGrafter"/>
</dbReference>
<dbReference type="AlphaFoldDB" id="A0A1I6FE15"/>
<gene>
    <name evidence="6" type="ORF">SAMN04488564_11364</name>
</gene>
<comment type="similarity">
    <text evidence="2">Belongs to the NADH dehydrogenase family.</text>
</comment>
<dbReference type="PANTHER" id="PTHR42913">
    <property type="entry name" value="APOPTOSIS-INDUCING FACTOR 1"/>
    <property type="match status" value="1"/>
</dbReference>
<keyword evidence="7" id="KW-1185">Reference proteome</keyword>
<dbReference type="InterPro" id="IPR051169">
    <property type="entry name" value="NADH-Q_oxidoreductase"/>
</dbReference>
<dbReference type="GO" id="GO:0019646">
    <property type="term" value="P:aerobic electron transport chain"/>
    <property type="evidence" value="ECO:0007669"/>
    <property type="project" value="TreeGrafter"/>
</dbReference>
<evidence type="ECO:0000256" key="5">
    <source>
        <dbReference type="ARBA" id="ARBA00023002"/>
    </source>
</evidence>
<dbReference type="EMBL" id="FOYL01000013">
    <property type="protein sequence ID" value="SFR28216.1"/>
    <property type="molecule type" value="Genomic_DNA"/>
</dbReference>
<dbReference type="RefSeq" id="WP_093604054.1">
    <property type="nucleotide sequence ID" value="NZ_FOYL01000013.1"/>
</dbReference>
<keyword evidence="3" id="KW-0285">Flavoprotein</keyword>
<comment type="cofactor">
    <cofactor evidence="1">
        <name>FAD</name>
        <dbReference type="ChEBI" id="CHEBI:57692"/>
    </cofactor>
</comment>
<evidence type="ECO:0000256" key="2">
    <source>
        <dbReference type="ARBA" id="ARBA00005272"/>
    </source>
</evidence>
<reference evidence="7" key="1">
    <citation type="submission" date="2016-10" db="EMBL/GenBank/DDBJ databases">
        <authorList>
            <person name="Varghese N."/>
            <person name="Submissions S."/>
        </authorList>
    </citation>
    <scope>NUCLEOTIDE SEQUENCE [LARGE SCALE GENOMIC DNA]</scope>
    <source>
        <strain evidence="7">DSM 44232</strain>
    </source>
</reference>
<dbReference type="Proteomes" id="UP000198583">
    <property type="component" value="Unassembled WGS sequence"/>
</dbReference>
<evidence type="ECO:0000256" key="1">
    <source>
        <dbReference type="ARBA" id="ARBA00001974"/>
    </source>
</evidence>
<dbReference type="OrthoDB" id="9781621at2"/>
<keyword evidence="5" id="KW-0560">Oxidoreductase</keyword>
<evidence type="ECO:0000313" key="6">
    <source>
        <dbReference type="EMBL" id="SFR28216.1"/>
    </source>
</evidence>